<dbReference type="Gene3D" id="3.40.630.30">
    <property type="match status" value="1"/>
</dbReference>
<organism evidence="5 6">
    <name type="scientific">Streptomyces siderophoricus</name>
    <dbReference type="NCBI Taxonomy" id="2802281"/>
    <lineage>
        <taxon>Bacteria</taxon>
        <taxon>Bacillati</taxon>
        <taxon>Actinomycetota</taxon>
        <taxon>Actinomycetes</taxon>
        <taxon>Kitasatosporales</taxon>
        <taxon>Streptomycetaceae</taxon>
        <taxon>Streptomyces</taxon>
    </lineage>
</organism>
<gene>
    <name evidence="5" type="ORF">JK360_07015</name>
</gene>
<reference evidence="5 6" key="1">
    <citation type="submission" date="2021-01" db="EMBL/GenBank/DDBJ databases">
        <title>WGS of actinomycetes isolated from Thailand.</title>
        <authorList>
            <person name="Thawai C."/>
        </authorList>
    </citation>
    <scope>NUCLEOTIDE SEQUENCE [LARGE SCALE GENOMIC DNA]</scope>
    <source>
        <strain evidence="5 6">CH9-7</strain>
    </source>
</reference>
<dbReference type="InterPro" id="IPR000182">
    <property type="entry name" value="GNAT_dom"/>
</dbReference>
<evidence type="ECO:0000256" key="3">
    <source>
        <dbReference type="SAM" id="MobiDB-lite"/>
    </source>
</evidence>
<keyword evidence="1" id="KW-0808">Transferase</keyword>
<dbReference type="SUPFAM" id="SSF55729">
    <property type="entry name" value="Acyl-CoA N-acyltransferases (Nat)"/>
    <property type="match status" value="1"/>
</dbReference>
<protein>
    <submittedName>
        <fullName evidence="5">GNAT family N-acetyltransferase</fullName>
    </submittedName>
</protein>
<evidence type="ECO:0000259" key="4">
    <source>
        <dbReference type="PROSITE" id="PS51186"/>
    </source>
</evidence>
<dbReference type="PANTHER" id="PTHR43877:SF1">
    <property type="entry name" value="ACETYLTRANSFERASE"/>
    <property type="match status" value="1"/>
</dbReference>
<dbReference type="CDD" id="cd04301">
    <property type="entry name" value="NAT_SF"/>
    <property type="match status" value="1"/>
</dbReference>
<keyword evidence="6" id="KW-1185">Reference proteome</keyword>
<evidence type="ECO:0000313" key="5">
    <source>
        <dbReference type="EMBL" id="MBL1089143.1"/>
    </source>
</evidence>
<feature type="domain" description="N-acetyltransferase" evidence="4">
    <location>
        <begin position="10"/>
        <end position="182"/>
    </location>
</feature>
<feature type="region of interest" description="Disordered" evidence="3">
    <location>
        <begin position="178"/>
        <end position="204"/>
    </location>
</feature>
<dbReference type="Pfam" id="PF00583">
    <property type="entry name" value="Acetyltransf_1"/>
    <property type="match status" value="1"/>
</dbReference>
<keyword evidence="2" id="KW-0012">Acyltransferase</keyword>
<evidence type="ECO:0000256" key="1">
    <source>
        <dbReference type="ARBA" id="ARBA00022679"/>
    </source>
</evidence>
<evidence type="ECO:0000313" key="6">
    <source>
        <dbReference type="Proteomes" id="UP000629371"/>
    </source>
</evidence>
<evidence type="ECO:0000256" key="2">
    <source>
        <dbReference type="ARBA" id="ARBA00023315"/>
    </source>
</evidence>
<feature type="compositionally biased region" description="Pro residues" evidence="3">
    <location>
        <begin position="186"/>
        <end position="204"/>
    </location>
</feature>
<dbReference type="EMBL" id="JAERRI010000003">
    <property type="protein sequence ID" value="MBL1089143.1"/>
    <property type="molecule type" value="Genomic_DNA"/>
</dbReference>
<sequence length="204" mass="21732">MRPAPDTAVLRVRGATRGDLPAIAALHAGARAAYHRARHPGMPFDTPGEQARWHDAWARVLDRADAPALCAERQGTVVGAASYLPHASTARGESDRTGTARPTVALDQLHVAPAHWGTGVGGALHTACLRAWRTAGFSRAVLDVLWHNHRARAFYDRLGWRPDPDRRPAPDATHLTLALDLTGPAPAAPDAPDAPPPEPPSSGR</sequence>
<dbReference type="RefSeq" id="WP_201802112.1">
    <property type="nucleotide sequence ID" value="NZ_JAERRI010000003.1"/>
</dbReference>
<dbReference type="PROSITE" id="PS51186">
    <property type="entry name" value="GNAT"/>
    <property type="match status" value="1"/>
</dbReference>
<dbReference type="Proteomes" id="UP000629371">
    <property type="component" value="Unassembled WGS sequence"/>
</dbReference>
<proteinExistence type="predicted"/>
<dbReference type="InterPro" id="IPR050832">
    <property type="entry name" value="Bact_Acetyltransf"/>
</dbReference>
<comment type="caution">
    <text evidence="5">The sequence shown here is derived from an EMBL/GenBank/DDBJ whole genome shotgun (WGS) entry which is preliminary data.</text>
</comment>
<dbReference type="InterPro" id="IPR016181">
    <property type="entry name" value="Acyl_CoA_acyltransferase"/>
</dbReference>
<dbReference type="PANTHER" id="PTHR43877">
    <property type="entry name" value="AMINOALKYLPHOSPHONATE N-ACETYLTRANSFERASE-RELATED-RELATED"/>
    <property type="match status" value="1"/>
</dbReference>
<name>A0ABS1MMZ8_9ACTN</name>
<accession>A0ABS1MMZ8</accession>